<comment type="subcellular location">
    <subcellularLocation>
        <location evidence="5">Secreted</location>
        <location evidence="5">Extracellular space</location>
        <location evidence="5">Apoplast</location>
    </subcellularLocation>
</comment>
<dbReference type="Proteomes" id="UP000327013">
    <property type="component" value="Chromosome 2"/>
</dbReference>
<dbReference type="GO" id="GO:0048046">
    <property type="term" value="C:apoplast"/>
    <property type="evidence" value="ECO:0007669"/>
    <property type="project" value="UniProtKB-SubCell"/>
</dbReference>
<evidence type="ECO:0000256" key="4">
    <source>
        <dbReference type="PROSITE-ProRule" id="PRU10141"/>
    </source>
</evidence>
<comment type="function">
    <text evidence="5">Dirigent proteins impart stereoselectivity on the phenoxy radical-coupling reaction, yielding optically active lignans from two molecules of coniferyl alcohol in the biosynthesis of lignans, flavonolignans, and alkaloids and thus plays a central role in plant secondary metabolism.</text>
</comment>
<dbReference type="InterPro" id="IPR011009">
    <property type="entry name" value="Kinase-like_dom_sf"/>
</dbReference>
<dbReference type="Gene3D" id="2.40.480.10">
    <property type="entry name" value="Allene oxide cyclase-like"/>
    <property type="match status" value="1"/>
</dbReference>
<comment type="subunit">
    <text evidence="2 5">Homodimer.</text>
</comment>
<keyword evidence="4" id="KW-0547">Nucleotide-binding</keyword>
<dbReference type="Gene3D" id="1.10.510.10">
    <property type="entry name" value="Transferase(Phosphotransferase) domain 1"/>
    <property type="match status" value="2"/>
</dbReference>
<name>A0A5N6QRU4_9ROSI</name>
<gene>
    <name evidence="7" type="ORF">FH972_005208</name>
</gene>
<keyword evidence="3 5" id="KW-0964">Secreted</keyword>
<evidence type="ECO:0000256" key="3">
    <source>
        <dbReference type="ARBA" id="ARBA00022525"/>
    </source>
</evidence>
<organism evidence="7 8">
    <name type="scientific">Carpinus fangiana</name>
    <dbReference type="NCBI Taxonomy" id="176857"/>
    <lineage>
        <taxon>Eukaryota</taxon>
        <taxon>Viridiplantae</taxon>
        <taxon>Streptophyta</taxon>
        <taxon>Embryophyta</taxon>
        <taxon>Tracheophyta</taxon>
        <taxon>Spermatophyta</taxon>
        <taxon>Magnoliopsida</taxon>
        <taxon>eudicotyledons</taxon>
        <taxon>Gunneridae</taxon>
        <taxon>Pentapetalae</taxon>
        <taxon>rosids</taxon>
        <taxon>fabids</taxon>
        <taxon>Fagales</taxon>
        <taxon>Betulaceae</taxon>
        <taxon>Carpinus</taxon>
    </lineage>
</organism>
<dbReference type="InterPro" id="IPR001245">
    <property type="entry name" value="Ser-Thr/Tyr_kinase_cat_dom"/>
</dbReference>
<dbReference type="Pfam" id="PF03018">
    <property type="entry name" value="Dirigent"/>
    <property type="match status" value="1"/>
</dbReference>
<protein>
    <recommendedName>
        <fullName evidence="5">Dirigent protein</fullName>
    </recommendedName>
</protein>
<keyword evidence="8" id="KW-1185">Reference proteome</keyword>
<dbReference type="GO" id="GO:0005524">
    <property type="term" value="F:ATP binding"/>
    <property type="evidence" value="ECO:0007669"/>
    <property type="project" value="UniProtKB-UniRule"/>
</dbReference>
<feature type="domain" description="Protein kinase" evidence="6">
    <location>
        <begin position="183"/>
        <end position="444"/>
    </location>
</feature>
<evidence type="ECO:0000313" key="7">
    <source>
        <dbReference type="EMBL" id="KAE8008719.1"/>
    </source>
</evidence>
<feature type="chain" id="PRO_5024469228" description="Dirigent protein" evidence="5">
    <location>
        <begin position="21"/>
        <end position="444"/>
    </location>
</feature>
<keyword evidence="5" id="KW-0732">Signal</keyword>
<dbReference type="OrthoDB" id="25592at2759"/>
<dbReference type="InterPro" id="IPR017441">
    <property type="entry name" value="Protein_kinase_ATP_BS"/>
</dbReference>
<evidence type="ECO:0000259" key="6">
    <source>
        <dbReference type="PROSITE" id="PS50011"/>
    </source>
</evidence>
<evidence type="ECO:0000256" key="5">
    <source>
        <dbReference type="RuleBase" id="RU363099"/>
    </source>
</evidence>
<dbReference type="GO" id="GO:0009699">
    <property type="term" value="P:phenylpropanoid biosynthetic process"/>
    <property type="evidence" value="ECO:0007669"/>
    <property type="project" value="UniProtKB-ARBA"/>
</dbReference>
<dbReference type="SUPFAM" id="SSF56112">
    <property type="entry name" value="Protein kinase-like (PK-like)"/>
    <property type="match status" value="1"/>
</dbReference>
<comment type="similarity">
    <text evidence="1 5">Belongs to the plant dirigent protein family.</text>
</comment>
<evidence type="ECO:0000313" key="8">
    <source>
        <dbReference type="Proteomes" id="UP000327013"/>
    </source>
</evidence>
<evidence type="ECO:0000256" key="1">
    <source>
        <dbReference type="ARBA" id="ARBA00010746"/>
    </source>
</evidence>
<accession>A0A5N6QRU4</accession>
<keyword evidence="5" id="KW-0052">Apoplast</keyword>
<evidence type="ECO:0000256" key="2">
    <source>
        <dbReference type="ARBA" id="ARBA00011738"/>
    </source>
</evidence>
<dbReference type="PROSITE" id="PS00107">
    <property type="entry name" value="PROTEIN_KINASE_ATP"/>
    <property type="match status" value="1"/>
</dbReference>
<dbReference type="PROSITE" id="PS50011">
    <property type="entry name" value="PROTEIN_KINASE_DOM"/>
    <property type="match status" value="1"/>
</dbReference>
<feature type="binding site" evidence="4">
    <location>
        <position position="214"/>
    </location>
    <ligand>
        <name>ATP</name>
        <dbReference type="ChEBI" id="CHEBI:30616"/>
    </ligand>
</feature>
<dbReference type="AlphaFoldDB" id="A0A5N6QRU4"/>
<dbReference type="InterPro" id="IPR004265">
    <property type="entry name" value="Dirigent"/>
</dbReference>
<feature type="signal peptide" evidence="5">
    <location>
        <begin position="1"/>
        <end position="20"/>
    </location>
</feature>
<keyword evidence="4" id="KW-0067">ATP-binding</keyword>
<dbReference type="Pfam" id="PF07714">
    <property type="entry name" value="PK_Tyr_Ser-Thr"/>
    <property type="match status" value="1"/>
</dbReference>
<dbReference type="GO" id="GO:0004672">
    <property type="term" value="F:protein kinase activity"/>
    <property type="evidence" value="ECO:0007669"/>
    <property type="project" value="InterPro"/>
</dbReference>
<dbReference type="PANTHER" id="PTHR21495">
    <property type="entry name" value="NUCLEOPORIN-RELATED"/>
    <property type="match status" value="1"/>
</dbReference>
<dbReference type="InterPro" id="IPR044859">
    <property type="entry name" value="Allene_oxi_cyc_Dirigent"/>
</dbReference>
<reference evidence="7 8" key="1">
    <citation type="submission" date="2019-06" db="EMBL/GenBank/DDBJ databases">
        <title>A chromosomal-level reference genome of Carpinus fangiana (Coryloideae, Betulaceae).</title>
        <authorList>
            <person name="Yang X."/>
            <person name="Wang Z."/>
            <person name="Zhang L."/>
            <person name="Hao G."/>
            <person name="Liu J."/>
            <person name="Yang Y."/>
        </authorList>
    </citation>
    <scope>NUCLEOTIDE SEQUENCE [LARGE SCALE GENOMIC DNA]</scope>
    <source>
        <strain evidence="7">Cfa_2016G</strain>
        <tissue evidence="7">Leaf</tissue>
    </source>
</reference>
<sequence>MAKLIGVVLVLFSLVAAAQSVEEESSWATRSVVQKEETVITNLHFYFHDTVSGKNPSAVRVAQAAGTNKSPTLFGVVMMADDPLTEKPDLDSKLVGRAQGLYGSAGQQELALIMALNFGFVDGIYNGSSISLLGKNPALHPTREMAIVGGTGVFRLARGYAIAHTYWFNATTGDAIVECPAYWTKIHLLGKGSYGTVHLAVCLEMDYESLIAVKSATLEQSSSLMKEAEIFKHFLDCPEIVRCFGVDVTVENGQRLFNLLPEYSQGGTLLDLIKKSGGKIQENDVTRQKNVFLPRNTYLHVSKICSWGNPWRFGYMVSGMHEMISGNPAWECNDMEDLMTQIASKSPKIPETMSEIGKDFLLRCFIRVPTKRWKAEKLLRHPFLLETRSTGNLLPPPEFESISKKPFIQKYFPPPEFESISKKPLVQKYLPTTPGFSSRRIMRA</sequence>
<proteinExistence type="inferred from homology"/>
<dbReference type="InterPro" id="IPR000719">
    <property type="entry name" value="Prot_kinase_dom"/>
</dbReference>
<dbReference type="EMBL" id="CM017322">
    <property type="protein sequence ID" value="KAE8008719.1"/>
    <property type="molecule type" value="Genomic_DNA"/>
</dbReference>